<feature type="region of interest" description="Disordered" evidence="1">
    <location>
        <begin position="26"/>
        <end position="45"/>
    </location>
</feature>
<feature type="chain" id="PRO_5020541538" evidence="2">
    <location>
        <begin position="18"/>
        <end position="217"/>
    </location>
</feature>
<proteinExistence type="predicted"/>
<evidence type="ECO:0000256" key="2">
    <source>
        <dbReference type="SAM" id="SignalP"/>
    </source>
</evidence>
<comment type="caution">
    <text evidence="4">The sequence shown here is derived from an EMBL/GenBank/DDBJ whole genome shotgun (WGS) entry which is preliminary data.</text>
</comment>
<name>A0A4V2PVE1_9BACT</name>
<dbReference type="InterPro" id="IPR025326">
    <property type="entry name" value="DUF4232"/>
</dbReference>
<evidence type="ECO:0000313" key="5">
    <source>
        <dbReference type="Proteomes" id="UP000295210"/>
    </source>
</evidence>
<keyword evidence="5" id="KW-1185">Reference proteome</keyword>
<sequence length="217" mass="22137">MPLAAALLLLATGCAHVNRNAAGSPGAPALADDAPLHTRGGTNPNAPYEVAVQKPQLVKRPAIIDINAAAPCNAANLNVFETGAKVNGAYRAVRLAFVNTGAQPCKLGGYPAISLIDQQGGPVGSISIEKVTADTLTAQLGPAQQATFTQPSPEVLLAPRGNAWFEVGYTSSTDCPAISGIAVSAPGTLHLFTINHPLTICAGKIQVTALRGDEGQD</sequence>
<feature type="signal peptide" evidence="2">
    <location>
        <begin position="1"/>
        <end position="17"/>
    </location>
</feature>
<accession>A0A4V2PVE1</accession>
<reference evidence="4 5" key="1">
    <citation type="submission" date="2019-03" db="EMBL/GenBank/DDBJ databases">
        <title>Genomic Encyclopedia of Type Strains, Phase IV (KMG-IV): sequencing the most valuable type-strain genomes for metagenomic binning, comparative biology and taxonomic classification.</title>
        <authorList>
            <person name="Goeker M."/>
        </authorList>
    </citation>
    <scope>NUCLEOTIDE SEQUENCE [LARGE SCALE GENOMIC DNA]</scope>
    <source>
        <strain evidence="4 5">DSM 103428</strain>
    </source>
</reference>
<keyword evidence="2" id="KW-0732">Signal</keyword>
<evidence type="ECO:0000259" key="3">
    <source>
        <dbReference type="Pfam" id="PF14016"/>
    </source>
</evidence>
<dbReference type="Proteomes" id="UP000295210">
    <property type="component" value="Unassembled WGS sequence"/>
</dbReference>
<feature type="domain" description="DUF4232" evidence="3">
    <location>
        <begin position="72"/>
        <end position="209"/>
    </location>
</feature>
<evidence type="ECO:0000313" key="4">
    <source>
        <dbReference type="EMBL" id="TCK74121.1"/>
    </source>
</evidence>
<evidence type="ECO:0000256" key="1">
    <source>
        <dbReference type="SAM" id="MobiDB-lite"/>
    </source>
</evidence>
<dbReference type="AlphaFoldDB" id="A0A4V2PVE1"/>
<gene>
    <name evidence="4" type="ORF">C7378_1743</name>
</gene>
<dbReference type="Pfam" id="PF14016">
    <property type="entry name" value="DUF4232"/>
    <property type="match status" value="1"/>
</dbReference>
<protein>
    <submittedName>
        <fullName evidence="4">Uncharacterized protein DUF4232</fullName>
    </submittedName>
</protein>
<dbReference type="EMBL" id="SMGK01000002">
    <property type="protein sequence ID" value="TCK74121.1"/>
    <property type="molecule type" value="Genomic_DNA"/>
</dbReference>
<organism evidence="4 5">
    <name type="scientific">Acidipila rosea</name>
    <dbReference type="NCBI Taxonomy" id="768535"/>
    <lineage>
        <taxon>Bacteria</taxon>
        <taxon>Pseudomonadati</taxon>
        <taxon>Acidobacteriota</taxon>
        <taxon>Terriglobia</taxon>
        <taxon>Terriglobales</taxon>
        <taxon>Acidobacteriaceae</taxon>
        <taxon>Acidipila</taxon>
    </lineage>
</organism>